<feature type="region of interest" description="Disordered" evidence="1">
    <location>
        <begin position="1"/>
        <end position="29"/>
    </location>
</feature>
<evidence type="ECO:0000313" key="3">
    <source>
        <dbReference type="Proteomes" id="UP001146468"/>
    </source>
</evidence>
<reference evidence="2" key="1">
    <citation type="submission" date="2022-02" db="EMBL/GenBank/DDBJ databases">
        <title>Corynebacterium sp. from urogenital microbiome.</title>
        <authorList>
            <person name="Cappelli E.A."/>
            <person name="Ribeiro T.G."/>
            <person name="Peixe L."/>
        </authorList>
    </citation>
    <scope>NUCLEOTIDE SEQUENCE</scope>
    <source>
        <strain evidence="2">C8Ua_172</strain>
    </source>
</reference>
<dbReference type="Proteomes" id="UP001146468">
    <property type="component" value="Unassembled WGS sequence"/>
</dbReference>
<feature type="compositionally biased region" description="Pro residues" evidence="1">
    <location>
        <begin position="1"/>
        <end position="12"/>
    </location>
</feature>
<dbReference type="RefSeq" id="WP_269966168.1">
    <property type="nucleotide sequence ID" value="NZ_JAKMUS010000019.1"/>
</dbReference>
<keyword evidence="3" id="KW-1185">Reference proteome</keyword>
<dbReference type="AlphaFoldDB" id="A0A9X3LVY5"/>
<proteinExistence type="predicted"/>
<comment type="caution">
    <text evidence="2">The sequence shown here is derived from an EMBL/GenBank/DDBJ whole genome shotgun (WGS) entry which is preliminary data.</text>
</comment>
<dbReference type="Gene3D" id="3.40.960.10">
    <property type="entry name" value="VSR Endonuclease"/>
    <property type="match status" value="1"/>
</dbReference>
<evidence type="ECO:0000256" key="1">
    <source>
        <dbReference type="SAM" id="MobiDB-lite"/>
    </source>
</evidence>
<protein>
    <recommendedName>
        <fullName evidence="4">DUF559 domain-containing protein</fullName>
    </recommendedName>
</protein>
<name>A0A9X3LVY5_9CORY</name>
<evidence type="ECO:0000313" key="2">
    <source>
        <dbReference type="EMBL" id="MCZ9294751.1"/>
    </source>
</evidence>
<organism evidence="2 3">
    <name type="scientific">Corynebacterium meitnerae</name>
    <dbReference type="NCBI Taxonomy" id="2913498"/>
    <lineage>
        <taxon>Bacteria</taxon>
        <taxon>Bacillati</taxon>
        <taxon>Actinomycetota</taxon>
        <taxon>Actinomycetes</taxon>
        <taxon>Mycobacteriales</taxon>
        <taxon>Corynebacteriaceae</taxon>
        <taxon>Corynebacterium</taxon>
    </lineage>
</organism>
<accession>A0A9X3LVY5</accession>
<gene>
    <name evidence="2" type="ORF">L8U60_09665</name>
</gene>
<evidence type="ECO:0008006" key="4">
    <source>
        <dbReference type="Google" id="ProtNLM"/>
    </source>
</evidence>
<dbReference type="EMBL" id="JAKMUS010000019">
    <property type="protein sequence ID" value="MCZ9294751.1"/>
    <property type="molecule type" value="Genomic_DNA"/>
</dbReference>
<sequence>MNTSPFNPPQPPRNGMSVDGKMPGGLHTNGLGLPVNGTFTMPSGFARPPELAHQHSFDHPRRITYRAPATTRAVAMWLEHPHLTICGLSALALFGLPFFADSNDTTLRGMTRRKQLATQFTPLILRRPADTTWTVRACGYVIPISPPELAVAETLQLIRHGTYSWQVYPVDGYDPTDIRAIQLIDASLRHLSLPLTPILTAGRGMVNQRWLKKVSGLSSALADSPKETEMRLLILALCRELGLELGVDLVEQHALMGGDKIITVFDLAIPGLRIGIMYDGEHHLTRQQRDRDSRINIECAKQDWAVIRVTAGTLHSLPDTLRQLVLARRGFLQG</sequence>